<evidence type="ECO:0000259" key="1">
    <source>
        <dbReference type="Pfam" id="PF18096"/>
    </source>
</evidence>
<dbReference type="KEGG" id="afla:FHG64_01055"/>
<dbReference type="Gene3D" id="3.40.50.150">
    <property type="entry name" value="Vaccinia Virus protein VP39"/>
    <property type="match status" value="1"/>
</dbReference>
<feature type="domain" description="THUMP-like" evidence="1">
    <location>
        <begin position="321"/>
        <end position="391"/>
    </location>
</feature>
<dbReference type="SUPFAM" id="SSF53335">
    <property type="entry name" value="S-adenosyl-L-methionine-dependent methyltransferases"/>
    <property type="match status" value="1"/>
</dbReference>
<dbReference type="CDD" id="cd02440">
    <property type="entry name" value="AdoMet_MTases"/>
    <property type="match status" value="1"/>
</dbReference>
<evidence type="ECO:0000313" key="4">
    <source>
        <dbReference type="Proteomes" id="UP000309016"/>
    </source>
</evidence>
<dbReference type="Proteomes" id="UP000309016">
    <property type="component" value="Chromosome"/>
</dbReference>
<keyword evidence="4" id="KW-1185">Reference proteome</keyword>
<reference evidence="3 4" key="1">
    <citation type="submission" date="2019-06" db="EMBL/GenBank/DDBJ databases">
        <title>Complete genome sequence of Antarcticibacterium flavum KCTC 52984T from an Antarctic marine sediment.</title>
        <authorList>
            <person name="Lee Y.M."/>
            <person name="Shin S.C."/>
        </authorList>
    </citation>
    <scope>NUCLEOTIDE SEQUENCE [LARGE SCALE GENOMIC DNA]</scope>
    <source>
        <strain evidence="3 4">KCTC 52984</strain>
    </source>
</reference>
<dbReference type="InterPro" id="IPR029063">
    <property type="entry name" value="SAM-dependent_MTases_sf"/>
</dbReference>
<proteinExistence type="predicted"/>
<dbReference type="Gene3D" id="1.10.10.1110">
    <property type="entry name" value="Methyltransferase PG1098, N-terminal domain"/>
    <property type="match status" value="1"/>
</dbReference>
<dbReference type="AlphaFoldDB" id="A0A5B7WY98"/>
<evidence type="ECO:0000259" key="2">
    <source>
        <dbReference type="Pfam" id="PF22013"/>
    </source>
</evidence>
<protein>
    <submittedName>
        <fullName evidence="3">Class I SAM-dependent methyltransferase</fullName>
    </submittedName>
</protein>
<organism evidence="3 4">
    <name type="scientific">Antarcticibacterium flavum</name>
    <dbReference type="NCBI Taxonomy" id="2058175"/>
    <lineage>
        <taxon>Bacteria</taxon>
        <taxon>Pseudomonadati</taxon>
        <taxon>Bacteroidota</taxon>
        <taxon>Flavobacteriia</taxon>
        <taxon>Flavobacteriales</taxon>
        <taxon>Flavobacteriaceae</taxon>
        <taxon>Antarcticibacterium</taxon>
    </lineage>
</organism>
<keyword evidence="3" id="KW-0808">Transferase</keyword>
<dbReference type="Pfam" id="PF22013">
    <property type="entry name" value="PG_1098_Fer"/>
    <property type="match status" value="1"/>
</dbReference>
<dbReference type="InterPro" id="IPR041497">
    <property type="entry name" value="Thump-like"/>
</dbReference>
<evidence type="ECO:0000313" key="3">
    <source>
        <dbReference type="EMBL" id="QCY68099.1"/>
    </source>
</evidence>
<keyword evidence="3" id="KW-0489">Methyltransferase</keyword>
<dbReference type="GO" id="GO:0008168">
    <property type="term" value="F:methyltransferase activity"/>
    <property type="evidence" value="ECO:0007669"/>
    <property type="project" value="UniProtKB-KW"/>
</dbReference>
<dbReference type="EMBL" id="CP040812">
    <property type="protein sequence ID" value="QCY68099.1"/>
    <property type="molecule type" value="Genomic_DNA"/>
</dbReference>
<name>A0A5B7WY98_9FLAO</name>
<dbReference type="OrthoDB" id="1000417at2"/>
<dbReference type="InterPro" id="IPR054168">
    <property type="entry name" value="PG_1098_Fer"/>
</dbReference>
<accession>A0A5B7WY98</accession>
<dbReference type="Pfam" id="PF18096">
    <property type="entry name" value="Thump_like"/>
    <property type="match status" value="1"/>
</dbReference>
<gene>
    <name evidence="3" type="ORF">FHG64_01055</name>
</gene>
<feature type="domain" description="PG-1098 ferredoxin-like" evidence="2">
    <location>
        <begin position="278"/>
        <end position="320"/>
    </location>
</feature>
<dbReference type="GO" id="GO:0032259">
    <property type="term" value="P:methylation"/>
    <property type="evidence" value="ECO:0007669"/>
    <property type="project" value="UniProtKB-KW"/>
</dbReference>
<sequence length="392" mass="44173">MNKALLQQDVQSFIKENAGLDISKLLLKGSPFKKVTASELATQITARKKAEKKLPTWYSSSNIIYPPGLNLEQTSSEVTARYKAQLIKGESLIDLTGGLGIDSFFLAEKFEQLTHCEKDSSLSEIATHNFKELGAKNITTVTGDSLEFLRSSTNKFDWIYIDPARRDDYGGKIFLLEQCTPNVPLNLNLFFEKAQRILIKTSPLLDLKAGLGELEQVKEIHIVAVDNDVKELIWLLEPGTTGKVRLKTTNFRKHDIQEFEADFSKLTIEPVLNEPGTFLYEPNAAIMKSGLFGELSLQTGTAKLHANSHLYTSNSLFDFPGRRFKIVDVLPYNRKLLKKDPRLKKANITTRNFPKSVEAIRKELKIEDGGTVYAFFTTNLHNEKVVLLCEKV</sequence>
<dbReference type="RefSeq" id="WP_139064675.1">
    <property type="nucleotide sequence ID" value="NZ_CP040812.1"/>
</dbReference>